<proteinExistence type="predicted"/>
<dbReference type="EMBL" id="LAZR01025645">
    <property type="protein sequence ID" value="KKL71269.1"/>
    <property type="molecule type" value="Genomic_DNA"/>
</dbReference>
<reference evidence="2" key="1">
    <citation type="journal article" date="2015" name="Nature">
        <title>Complex archaea that bridge the gap between prokaryotes and eukaryotes.</title>
        <authorList>
            <person name="Spang A."/>
            <person name="Saw J.H."/>
            <person name="Jorgensen S.L."/>
            <person name="Zaremba-Niedzwiedzka K."/>
            <person name="Martijn J."/>
            <person name="Lind A.E."/>
            <person name="van Eijk R."/>
            <person name="Schleper C."/>
            <person name="Guy L."/>
            <person name="Ettema T.J."/>
        </authorList>
    </citation>
    <scope>NUCLEOTIDE SEQUENCE</scope>
</reference>
<gene>
    <name evidence="2" type="ORF">LCGC14_2096650</name>
</gene>
<keyword evidence="1" id="KW-1133">Transmembrane helix</keyword>
<feature type="transmembrane region" description="Helical" evidence="1">
    <location>
        <begin position="32"/>
        <end position="51"/>
    </location>
</feature>
<keyword evidence="1" id="KW-0812">Transmembrane</keyword>
<feature type="transmembrane region" description="Helical" evidence="1">
    <location>
        <begin position="87"/>
        <end position="106"/>
    </location>
</feature>
<evidence type="ECO:0000313" key="2">
    <source>
        <dbReference type="EMBL" id="KKL71269.1"/>
    </source>
</evidence>
<feature type="non-terminal residue" evidence="2">
    <location>
        <position position="152"/>
    </location>
</feature>
<sequence length="152" mass="17625">MNINTNTWHYRLVNRVFDMYFVNNLCPYMRRLIGILAIMFIGVPSVLFGMAETIVLIMKGREFLDIWLATFGGVFHAYGIVCAIFGIVAWLVVTAYLLLTLTLYVVGKVNNALENNQSYQAWRLKKATKVMSPHYREPNIFIQWCKARHDQV</sequence>
<dbReference type="AlphaFoldDB" id="A0A0F9EBF0"/>
<name>A0A0F9EBF0_9ZZZZ</name>
<protein>
    <submittedName>
        <fullName evidence="2">Uncharacterized protein</fullName>
    </submittedName>
</protein>
<accession>A0A0F9EBF0</accession>
<keyword evidence="1" id="KW-0472">Membrane</keyword>
<comment type="caution">
    <text evidence="2">The sequence shown here is derived from an EMBL/GenBank/DDBJ whole genome shotgun (WGS) entry which is preliminary data.</text>
</comment>
<evidence type="ECO:0000256" key="1">
    <source>
        <dbReference type="SAM" id="Phobius"/>
    </source>
</evidence>
<organism evidence="2">
    <name type="scientific">marine sediment metagenome</name>
    <dbReference type="NCBI Taxonomy" id="412755"/>
    <lineage>
        <taxon>unclassified sequences</taxon>
        <taxon>metagenomes</taxon>
        <taxon>ecological metagenomes</taxon>
    </lineage>
</organism>